<keyword evidence="1" id="KW-0560">Oxidoreductase</keyword>
<dbReference type="AlphaFoldDB" id="A0A9P9GL76"/>
<dbReference type="RefSeq" id="XP_046045696.1">
    <property type="nucleotide sequence ID" value="XM_046199918.1"/>
</dbReference>
<evidence type="ECO:0000256" key="1">
    <source>
        <dbReference type="ARBA" id="ARBA00023002"/>
    </source>
</evidence>
<evidence type="ECO:0000313" key="4">
    <source>
        <dbReference type="Proteomes" id="UP000720189"/>
    </source>
</evidence>
<dbReference type="InterPro" id="IPR050791">
    <property type="entry name" value="Aldo-Keto_reductase"/>
</dbReference>
<dbReference type="EMBL" id="JAGMUX010000014">
    <property type="protein sequence ID" value="KAH7239902.1"/>
    <property type="molecule type" value="Genomic_DNA"/>
</dbReference>
<protein>
    <submittedName>
        <fullName evidence="3">NADP-dependent oxidoreductase domain-containing protein</fullName>
    </submittedName>
</protein>
<keyword evidence="4" id="KW-1185">Reference proteome</keyword>
<dbReference type="Pfam" id="PF00248">
    <property type="entry name" value="Aldo_ket_red"/>
    <property type="match status" value="1"/>
</dbReference>
<dbReference type="InterPro" id="IPR023210">
    <property type="entry name" value="NADP_OxRdtase_dom"/>
</dbReference>
<dbReference type="GO" id="GO:0016491">
    <property type="term" value="F:oxidoreductase activity"/>
    <property type="evidence" value="ECO:0007669"/>
    <property type="project" value="UniProtKB-KW"/>
</dbReference>
<accession>A0A9P9GL76</accession>
<dbReference type="PANTHER" id="PTHR43625">
    <property type="entry name" value="AFLATOXIN B1 ALDEHYDE REDUCTASE"/>
    <property type="match status" value="1"/>
</dbReference>
<sequence>MNTPTCINGPNTHLENELIERTIEELVKLKNEGKIKYIGISECSSQSLSRAYAVHPIHAVQVEHNPWTLDIEGAPGAHLPQTARELGVAIVAYSPLRRSIMTGKYTSIDDFDKDDFRRLIPRYQGDNFAKNLTLVDDFQRIAMEKGITPGQLALNE</sequence>
<dbReference type="PANTHER" id="PTHR43625:SF40">
    <property type="entry name" value="ALDO-KETO REDUCTASE YAKC [NADP(+)]"/>
    <property type="match status" value="1"/>
</dbReference>
<evidence type="ECO:0000313" key="3">
    <source>
        <dbReference type="EMBL" id="KAH7239902.1"/>
    </source>
</evidence>
<comment type="caution">
    <text evidence="3">The sequence shown here is derived from an EMBL/GenBank/DDBJ whole genome shotgun (WGS) entry which is preliminary data.</text>
</comment>
<name>A0A9P9GL76_FUSRE</name>
<evidence type="ECO:0000259" key="2">
    <source>
        <dbReference type="Pfam" id="PF00248"/>
    </source>
</evidence>
<gene>
    <name evidence="3" type="ORF">BKA55DRAFT_693449</name>
</gene>
<reference evidence="3" key="1">
    <citation type="journal article" date="2021" name="Nat. Commun.">
        <title>Genetic determinants of endophytism in the Arabidopsis root mycobiome.</title>
        <authorList>
            <person name="Mesny F."/>
            <person name="Miyauchi S."/>
            <person name="Thiergart T."/>
            <person name="Pickel B."/>
            <person name="Atanasova L."/>
            <person name="Karlsson M."/>
            <person name="Huettel B."/>
            <person name="Barry K.W."/>
            <person name="Haridas S."/>
            <person name="Chen C."/>
            <person name="Bauer D."/>
            <person name="Andreopoulos W."/>
            <person name="Pangilinan J."/>
            <person name="LaButti K."/>
            <person name="Riley R."/>
            <person name="Lipzen A."/>
            <person name="Clum A."/>
            <person name="Drula E."/>
            <person name="Henrissat B."/>
            <person name="Kohler A."/>
            <person name="Grigoriev I.V."/>
            <person name="Martin F.M."/>
            <person name="Hacquard S."/>
        </authorList>
    </citation>
    <scope>NUCLEOTIDE SEQUENCE</scope>
    <source>
        <strain evidence="3">MPI-CAGE-AT-0023</strain>
    </source>
</reference>
<dbReference type="GeneID" id="70229872"/>
<dbReference type="InterPro" id="IPR036812">
    <property type="entry name" value="NAD(P)_OxRdtase_dom_sf"/>
</dbReference>
<dbReference type="Gene3D" id="3.20.20.100">
    <property type="entry name" value="NADP-dependent oxidoreductase domain"/>
    <property type="match status" value="1"/>
</dbReference>
<dbReference type="GO" id="GO:0005737">
    <property type="term" value="C:cytoplasm"/>
    <property type="evidence" value="ECO:0007669"/>
    <property type="project" value="TreeGrafter"/>
</dbReference>
<proteinExistence type="predicted"/>
<dbReference type="SUPFAM" id="SSF51430">
    <property type="entry name" value="NAD(P)-linked oxidoreductase"/>
    <property type="match status" value="1"/>
</dbReference>
<organism evidence="3 4">
    <name type="scientific">Fusarium redolens</name>
    <dbReference type="NCBI Taxonomy" id="48865"/>
    <lineage>
        <taxon>Eukaryota</taxon>
        <taxon>Fungi</taxon>
        <taxon>Dikarya</taxon>
        <taxon>Ascomycota</taxon>
        <taxon>Pezizomycotina</taxon>
        <taxon>Sordariomycetes</taxon>
        <taxon>Hypocreomycetidae</taxon>
        <taxon>Hypocreales</taxon>
        <taxon>Nectriaceae</taxon>
        <taxon>Fusarium</taxon>
        <taxon>Fusarium redolens species complex</taxon>
    </lineage>
</organism>
<dbReference type="Proteomes" id="UP000720189">
    <property type="component" value="Unassembled WGS sequence"/>
</dbReference>
<feature type="domain" description="NADP-dependent oxidoreductase" evidence="2">
    <location>
        <begin position="12"/>
        <end position="154"/>
    </location>
</feature>
<dbReference type="OrthoDB" id="37537at2759"/>